<dbReference type="SUPFAM" id="SSF52833">
    <property type="entry name" value="Thioredoxin-like"/>
    <property type="match status" value="1"/>
</dbReference>
<dbReference type="Proteomes" id="UP000291259">
    <property type="component" value="Chromosome"/>
</dbReference>
<evidence type="ECO:0000259" key="1">
    <source>
        <dbReference type="Pfam" id="PF01323"/>
    </source>
</evidence>
<name>A0A4V0YHK4_9MICO</name>
<feature type="domain" description="DSBA-like thioredoxin" evidence="1">
    <location>
        <begin position="29"/>
        <end position="231"/>
    </location>
</feature>
<accession>A0A4V0YHK4</accession>
<dbReference type="CDD" id="cd03024">
    <property type="entry name" value="DsbA_FrnE"/>
    <property type="match status" value="1"/>
</dbReference>
<dbReference type="Pfam" id="PF01323">
    <property type="entry name" value="DSBA"/>
    <property type="match status" value="1"/>
</dbReference>
<gene>
    <name evidence="2" type="ORF">ET445_13055</name>
</gene>
<dbReference type="InterPro" id="IPR036249">
    <property type="entry name" value="Thioredoxin-like_sf"/>
</dbReference>
<proteinExistence type="predicted"/>
<dbReference type="InterPro" id="IPR001853">
    <property type="entry name" value="DSBA-like_thioredoxin_dom"/>
</dbReference>
<reference evidence="2 3" key="1">
    <citation type="submission" date="2019-01" db="EMBL/GenBank/DDBJ databases">
        <title>Genome sequencing of strain FW100M-8.</title>
        <authorList>
            <person name="Heo J."/>
            <person name="Kim S.-J."/>
            <person name="Kim J.-S."/>
            <person name="Hong S.-B."/>
            <person name="Kwon S.-W."/>
        </authorList>
    </citation>
    <scope>NUCLEOTIDE SEQUENCE [LARGE SCALE GENOMIC DNA]</scope>
    <source>
        <strain evidence="2 3">FW100M-8</strain>
    </source>
</reference>
<evidence type="ECO:0000313" key="3">
    <source>
        <dbReference type="Proteomes" id="UP000291259"/>
    </source>
</evidence>
<dbReference type="PANTHER" id="PTHR13887">
    <property type="entry name" value="GLUTATHIONE S-TRANSFERASE KAPPA"/>
    <property type="match status" value="1"/>
</dbReference>
<organism evidence="2 3">
    <name type="scientific">Agromyces protaetiae</name>
    <dbReference type="NCBI Taxonomy" id="2509455"/>
    <lineage>
        <taxon>Bacteria</taxon>
        <taxon>Bacillati</taxon>
        <taxon>Actinomycetota</taxon>
        <taxon>Actinomycetes</taxon>
        <taxon>Micrococcales</taxon>
        <taxon>Microbacteriaceae</taxon>
        <taxon>Agromyces</taxon>
    </lineage>
</organism>
<protein>
    <submittedName>
        <fullName evidence="2">DsbA family oxidoreductase</fullName>
    </submittedName>
</protein>
<dbReference type="OrthoDB" id="9799122at2"/>
<dbReference type="PANTHER" id="PTHR13887:SF41">
    <property type="entry name" value="THIOREDOXIN SUPERFAMILY PROTEIN"/>
    <property type="match status" value="1"/>
</dbReference>
<dbReference type="AlphaFoldDB" id="A0A4V0YHK4"/>
<sequence>MIGERPRRGIRTHGSHVARGVTSNSPIKIDIWSDIACPWCYIGKRHLESGLAAMGDGAPDVEIEYHSFELSPDTPLDFEGSTIEYLSERKGMPVERVEQMLEHVTNVAANAGLDYHFEKVAHTKTLKAHELLHFAKAHGKQLELKERLLKAYFVEGGRVNRLDQLVGYAEEVGLDGAEARAALDDGRYATDVQADIAQAGAYGIQGVPFFVFDGKYGVSGAQPAEVFANVLTQVAGEKDGAAA</sequence>
<evidence type="ECO:0000313" key="2">
    <source>
        <dbReference type="EMBL" id="QAY75021.1"/>
    </source>
</evidence>
<dbReference type="KEGG" id="agf:ET445_13055"/>
<keyword evidence="3" id="KW-1185">Reference proteome</keyword>
<dbReference type="GO" id="GO:0016491">
    <property type="term" value="F:oxidoreductase activity"/>
    <property type="evidence" value="ECO:0007669"/>
    <property type="project" value="InterPro"/>
</dbReference>
<dbReference type="EMBL" id="CP035491">
    <property type="protein sequence ID" value="QAY75021.1"/>
    <property type="molecule type" value="Genomic_DNA"/>
</dbReference>
<dbReference type="Gene3D" id="3.40.30.10">
    <property type="entry name" value="Glutaredoxin"/>
    <property type="match status" value="1"/>
</dbReference>